<evidence type="ECO:0000313" key="2">
    <source>
        <dbReference type="Proteomes" id="UP000007995"/>
    </source>
</evidence>
<comment type="caution">
    <text evidence="1">The sequence shown here is derived from an EMBL/GenBank/DDBJ whole genome shotgun (WGS) entry which is preliminary data.</text>
</comment>
<dbReference type="Proteomes" id="UP000007995">
    <property type="component" value="Unassembled WGS sequence"/>
</dbReference>
<organism evidence="1 2">
    <name type="scientific">Bacteroides finegoldii CL09T03C10</name>
    <dbReference type="NCBI Taxonomy" id="997888"/>
    <lineage>
        <taxon>Bacteria</taxon>
        <taxon>Pseudomonadati</taxon>
        <taxon>Bacteroidota</taxon>
        <taxon>Bacteroidia</taxon>
        <taxon>Bacteroidales</taxon>
        <taxon>Bacteroidaceae</taxon>
        <taxon>Bacteroides</taxon>
    </lineage>
</organism>
<accession>K5BSF6</accession>
<sequence length="258" mass="29006">MNKLLFKEGGQPFYLDDLDFMQSAFADTVKGIVSTYGNVILSGCNVPPPIAIAGRPTTYSWEEGYIAINGEVYRVEEGSFEGGLNANLYWKVVSTEGQKEIYENTSENNVYQYRKVELTDTVTSSDIYVSASAIKSMDNYLMIYEEMEVRTGVSGGASEDSLSVSFKVFKSNQGFDIIKINFRALKSISTMNATPWVYYDYYDADNKAQIIVRDDNPTKIHTFKLFKGAVLVYDLATGEAIKNFPEGFSYQVQFLVKK</sequence>
<gene>
    <name evidence="1" type="ORF">HMPREF1057_03473</name>
</gene>
<reference evidence="1 2" key="1">
    <citation type="submission" date="2012-02" db="EMBL/GenBank/DDBJ databases">
        <title>The Genome Sequence of Bacteroides finegoldii CL09T03C10.</title>
        <authorList>
            <consortium name="The Broad Institute Genome Sequencing Platform"/>
            <person name="Earl A."/>
            <person name="Ward D."/>
            <person name="Feldgarden M."/>
            <person name="Gevers D."/>
            <person name="Zitomersky N.L."/>
            <person name="Coyne M.J."/>
            <person name="Comstock L.E."/>
            <person name="Young S.K."/>
            <person name="Zeng Q."/>
            <person name="Gargeya S."/>
            <person name="Fitzgerald M."/>
            <person name="Haas B."/>
            <person name="Abouelleil A."/>
            <person name="Alvarado L."/>
            <person name="Arachchi H.M."/>
            <person name="Berlin A."/>
            <person name="Chapman S.B."/>
            <person name="Gearin G."/>
            <person name="Goldberg J."/>
            <person name="Griggs A."/>
            <person name="Gujja S."/>
            <person name="Hansen M."/>
            <person name="Heiman D."/>
            <person name="Howarth C."/>
            <person name="Larimer J."/>
            <person name="Lui A."/>
            <person name="MacDonald P.J.P."/>
            <person name="McCowen C."/>
            <person name="Montmayeur A."/>
            <person name="Murphy C."/>
            <person name="Neiman D."/>
            <person name="Pearson M."/>
            <person name="Priest M."/>
            <person name="Roberts A."/>
            <person name="Saif S."/>
            <person name="Shea T."/>
            <person name="Sisk P."/>
            <person name="Stolte C."/>
            <person name="Sykes S."/>
            <person name="Wortman J."/>
            <person name="Nusbaum C."/>
            <person name="Birren B."/>
        </authorList>
    </citation>
    <scope>NUCLEOTIDE SEQUENCE [LARGE SCALE GENOMIC DNA]</scope>
    <source>
        <strain evidence="1 2">CL09T03C10</strain>
    </source>
</reference>
<dbReference type="RefSeq" id="WP_007765991.1">
    <property type="nucleotide sequence ID" value="NZ_AKBZ01000002.1"/>
</dbReference>
<dbReference type="HOGENOM" id="CLU_1080342_0_0_10"/>
<dbReference type="OrthoDB" id="1100996at2"/>
<dbReference type="EMBL" id="AGXW01000012">
    <property type="protein sequence ID" value="EKJ89932.1"/>
    <property type="molecule type" value="Genomic_DNA"/>
</dbReference>
<evidence type="ECO:0000313" key="1">
    <source>
        <dbReference type="EMBL" id="EKJ89932.1"/>
    </source>
</evidence>
<protein>
    <submittedName>
        <fullName evidence="1">Uncharacterized protein</fullName>
    </submittedName>
</protein>
<name>K5BSF6_9BACE</name>
<dbReference type="AlphaFoldDB" id="K5BSF6"/>
<proteinExistence type="predicted"/>